<proteinExistence type="predicted"/>
<dbReference type="CDD" id="cd06260">
    <property type="entry name" value="DUF820-like"/>
    <property type="match status" value="1"/>
</dbReference>
<dbReference type="KEGG" id="run:DR864_09960"/>
<keyword evidence="2" id="KW-0255">Endonuclease</keyword>
<dbReference type="Proteomes" id="UP000251993">
    <property type="component" value="Chromosome"/>
</dbReference>
<name>A0A344THB6_9BACT</name>
<dbReference type="InterPro" id="IPR011335">
    <property type="entry name" value="Restrct_endonuc-II-like"/>
</dbReference>
<dbReference type="InterPro" id="IPR008538">
    <property type="entry name" value="Uma2"/>
</dbReference>
<dbReference type="PANTHER" id="PTHR36558:SF1">
    <property type="entry name" value="RESTRICTION ENDONUCLEASE DOMAIN-CONTAINING PROTEIN-RELATED"/>
    <property type="match status" value="1"/>
</dbReference>
<dbReference type="EMBL" id="CP030850">
    <property type="protein sequence ID" value="AXE18037.1"/>
    <property type="molecule type" value="Genomic_DNA"/>
</dbReference>
<dbReference type="GO" id="GO:0004519">
    <property type="term" value="F:endonuclease activity"/>
    <property type="evidence" value="ECO:0007669"/>
    <property type="project" value="UniProtKB-KW"/>
</dbReference>
<evidence type="ECO:0000313" key="2">
    <source>
        <dbReference type="EMBL" id="AXE18037.1"/>
    </source>
</evidence>
<dbReference type="PANTHER" id="PTHR36558">
    <property type="entry name" value="GLR1098 PROTEIN"/>
    <property type="match status" value="1"/>
</dbReference>
<protein>
    <submittedName>
        <fullName evidence="2">Uma2 family endonuclease</fullName>
    </submittedName>
</protein>
<dbReference type="SUPFAM" id="SSF52980">
    <property type="entry name" value="Restriction endonuclease-like"/>
    <property type="match status" value="1"/>
</dbReference>
<feature type="domain" description="Putative restriction endonuclease" evidence="1">
    <location>
        <begin position="11"/>
        <end position="169"/>
    </location>
</feature>
<accession>A0A344THB6</accession>
<keyword evidence="2" id="KW-0540">Nuclease</keyword>
<evidence type="ECO:0000259" key="1">
    <source>
        <dbReference type="Pfam" id="PF05685"/>
    </source>
</evidence>
<gene>
    <name evidence="2" type="ORF">DR864_09960</name>
</gene>
<dbReference type="OrthoDB" id="675543at2"/>
<sequence>METIAVKTYTVEEYFAFCEQNTGRFEYVNGEIIEMSGESVTANQIAGNIHFYLRGLLEDQPFIFVQNAVKLQVKGGKAFRIPDFFIFHESGNQKKYATEPIFIVEVLSESSINTDRVTKLAEYTQIPTLQYYLIIEQEECLVEVFNREGKRWYVDFYSDLKETIDFPALNVKLPVSVIYKKINLPAASSSSE</sequence>
<dbReference type="Gene3D" id="3.90.1570.10">
    <property type="entry name" value="tt1808, chain A"/>
    <property type="match status" value="1"/>
</dbReference>
<dbReference type="Pfam" id="PF05685">
    <property type="entry name" value="Uma2"/>
    <property type="match status" value="1"/>
</dbReference>
<reference evidence="2 3" key="1">
    <citation type="submission" date="2018-07" db="EMBL/GenBank/DDBJ databases">
        <title>Genome sequencing of Runella.</title>
        <authorList>
            <person name="Baek M.-G."/>
            <person name="Yi H."/>
        </authorList>
    </citation>
    <scope>NUCLEOTIDE SEQUENCE [LARGE SCALE GENOMIC DNA]</scope>
    <source>
        <strain evidence="2 3">HYN0085</strain>
    </source>
</reference>
<organism evidence="2 3">
    <name type="scientific">Runella rosea</name>
    <dbReference type="NCBI Taxonomy" id="2259595"/>
    <lineage>
        <taxon>Bacteria</taxon>
        <taxon>Pseudomonadati</taxon>
        <taxon>Bacteroidota</taxon>
        <taxon>Cytophagia</taxon>
        <taxon>Cytophagales</taxon>
        <taxon>Spirosomataceae</taxon>
        <taxon>Runella</taxon>
    </lineage>
</organism>
<dbReference type="InterPro" id="IPR012296">
    <property type="entry name" value="Nuclease_put_TT1808"/>
</dbReference>
<evidence type="ECO:0000313" key="3">
    <source>
        <dbReference type="Proteomes" id="UP000251993"/>
    </source>
</evidence>
<keyword evidence="3" id="KW-1185">Reference proteome</keyword>
<dbReference type="RefSeq" id="WP_114066822.1">
    <property type="nucleotide sequence ID" value="NZ_CP030850.1"/>
</dbReference>
<keyword evidence="2" id="KW-0378">Hydrolase</keyword>
<dbReference type="AlphaFoldDB" id="A0A344THB6"/>